<dbReference type="Gene3D" id="1.10.287.470">
    <property type="entry name" value="Helix hairpin bin"/>
    <property type="match status" value="1"/>
</dbReference>
<gene>
    <name evidence="7" type="ORF">DDE20_11615</name>
</gene>
<dbReference type="PANTHER" id="PTHR30469">
    <property type="entry name" value="MULTIDRUG RESISTANCE PROTEIN MDTA"/>
    <property type="match status" value="1"/>
</dbReference>
<evidence type="ECO:0000259" key="4">
    <source>
        <dbReference type="Pfam" id="PF25954"/>
    </source>
</evidence>
<dbReference type="InterPro" id="IPR006143">
    <property type="entry name" value="RND_pump_MFP"/>
</dbReference>
<evidence type="ECO:0000259" key="6">
    <source>
        <dbReference type="Pfam" id="PF25989"/>
    </source>
</evidence>
<keyword evidence="2" id="KW-0175">Coiled coil</keyword>
<dbReference type="InterPro" id="IPR058637">
    <property type="entry name" value="YknX-like_C"/>
</dbReference>
<dbReference type="FunFam" id="2.40.30.170:FF:000010">
    <property type="entry name" value="Efflux RND transporter periplasmic adaptor subunit"/>
    <property type="match status" value="1"/>
</dbReference>
<feature type="coiled-coil region" evidence="2">
    <location>
        <begin position="169"/>
        <end position="241"/>
    </location>
</feature>
<evidence type="ECO:0000259" key="5">
    <source>
        <dbReference type="Pfam" id="PF25973"/>
    </source>
</evidence>
<reference evidence="7 8" key="1">
    <citation type="submission" date="2018-04" db="EMBL/GenBank/DDBJ databases">
        <title>Pararhodobacter oceanense sp. nov., isolated from marine intertidal sediment.</title>
        <authorList>
            <person name="Wang X.-L."/>
            <person name="Du Z.-J."/>
        </authorList>
    </citation>
    <scope>NUCLEOTIDE SEQUENCE [LARGE SCALE GENOMIC DNA]</scope>
    <source>
        <strain evidence="7 8">AM505</strain>
    </source>
</reference>
<dbReference type="Gene3D" id="2.40.420.20">
    <property type="match status" value="1"/>
</dbReference>
<dbReference type="Pfam" id="PF25954">
    <property type="entry name" value="Beta-barrel_RND_2"/>
    <property type="match status" value="1"/>
</dbReference>
<dbReference type="InterPro" id="IPR058792">
    <property type="entry name" value="Beta-barrel_RND_2"/>
</dbReference>
<name>A0A2T8HTQ4_9RHOB</name>
<evidence type="ECO:0000256" key="1">
    <source>
        <dbReference type="ARBA" id="ARBA00009477"/>
    </source>
</evidence>
<dbReference type="GO" id="GO:1990281">
    <property type="term" value="C:efflux pump complex"/>
    <property type="evidence" value="ECO:0007669"/>
    <property type="project" value="TreeGrafter"/>
</dbReference>
<feature type="region of interest" description="Disordered" evidence="3">
    <location>
        <begin position="1"/>
        <end position="36"/>
    </location>
</feature>
<dbReference type="Gene3D" id="2.40.30.170">
    <property type="match status" value="1"/>
</dbReference>
<protein>
    <submittedName>
        <fullName evidence="7">Efflux RND transporter periplasmic adaptor subunit</fullName>
    </submittedName>
</protein>
<dbReference type="InterPro" id="IPR058647">
    <property type="entry name" value="BSH_CzcB-like"/>
</dbReference>
<proteinExistence type="inferred from homology"/>
<evidence type="ECO:0000256" key="2">
    <source>
        <dbReference type="SAM" id="Coils"/>
    </source>
</evidence>
<comment type="similarity">
    <text evidence="1">Belongs to the membrane fusion protein (MFP) (TC 8.A.1) family.</text>
</comment>
<feature type="compositionally biased region" description="Polar residues" evidence="3">
    <location>
        <begin position="1"/>
        <end position="24"/>
    </location>
</feature>
<dbReference type="PANTHER" id="PTHR30469:SF15">
    <property type="entry name" value="HLYD FAMILY OF SECRETION PROTEINS"/>
    <property type="match status" value="1"/>
</dbReference>
<dbReference type="EMBL" id="QDKM01000004">
    <property type="protein sequence ID" value="PVH28811.1"/>
    <property type="molecule type" value="Genomic_DNA"/>
</dbReference>
<dbReference type="RefSeq" id="WP_116558656.1">
    <property type="nucleotide sequence ID" value="NZ_QDKM01000004.1"/>
</dbReference>
<evidence type="ECO:0000313" key="7">
    <source>
        <dbReference type="EMBL" id="PVH28811.1"/>
    </source>
</evidence>
<evidence type="ECO:0000313" key="8">
    <source>
        <dbReference type="Proteomes" id="UP000245911"/>
    </source>
</evidence>
<evidence type="ECO:0000256" key="3">
    <source>
        <dbReference type="SAM" id="MobiDB-lite"/>
    </source>
</evidence>
<sequence length="427" mass="44888">MSPQDSPPQTNSSSTKTQVTTPPTSGKPDWAKSDRQLGRELRAASGQVPKRRVWPWAVVALAVIGAGGFGYYSTQLADPASQAEVGVEAASDAPPALVMQINPDEMQVLAPVALERRVRASGTLAPWRNTQLSSQTGGEVRQVAVRPGDPVTEGQLLVQMDVETLTLDLNQAQSSAAATQAQLDLALNQLERVQTLVDRGVTTSASLDEARNAVTQTRANLDTLRDQVASAELRLRHATVRAPFAGIVAARSVEPGQYVGAGTPLISIVDLTTVELRANAAVADGALLRQGQAVQVSVDGIAQQSFDGVVARINPVAQEGTRTVPVYVTIDNPEGILLGGMFATAQVVIERAEDAIALPTAALREDAEGAYVLRITDGRLERVAVESGGTWTGGLTRITQGLSAGDRVITAPLPGLQPGDAVELVER</sequence>
<dbReference type="SUPFAM" id="SSF111369">
    <property type="entry name" value="HlyD-like secretion proteins"/>
    <property type="match status" value="1"/>
</dbReference>
<dbReference type="OrthoDB" id="9806939at2"/>
<dbReference type="Gene3D" id="2.40.50.100">
    <property type="match status" value="1"/>
</dbReference>
<keyword evidence="8" id="KW-1185">Reference proteome</keyword>
<feature type="domain" description="CzcB-like barrel-sandwich hybrid" evidence="5">
    <location>
        <begin position="131"/>
        <end position="270"/>
    </location>
</feature>
<dbReference type="Pfam" id="PF25989">
    <property type="entry name" value="YknX_C"/>
    <property type="match status" value="1"/>
</dbReference>
<organism evidence="7 8">
    <name type="scientific">Pararhodobacter oceanensis</name>
    <dbReference type="NCBI Taxonomy" id="2172121"/>
    <lineage>
        <taxon>Bacteria</taxon>
        <taxon>Pseudomonadati</taxon>
        <taxon>Pseudomonadota</taxon>
        <taxon>Alphaproteobacteria</taxon>
        <taxon>Rhodobacterales</taxon>
        <taxon>Paracoccaceae</taxon>
        <taxon>Pararhodobacter</taxon>
    </lineage>
</organism>
<feature type="domain" description="YknX-like C-terminal permuted SH3-like" evidence="6">
    <location>
        <begin position="355"/>
        <end position="423"/>
    </location>
</feature>
<accession>A0A2T8HTQ4</accession>
<dbReference type="NCBIfam" id="TIGR01730">
    <property type="entry name" value="RND_mfp"/>
    <property type="match status" value="1"/>
</dbReference>
<dbReference type="GO" id="GO:0015562">
    <property type="term" value="F:efflux transmembrane transporter activity"/>
    <property type="evidence" value="ECO:0007669"/>
    <property type="project" value="TreeGrafter"/>
</dbReference>
<dbReference type="Pfam" id="PF25973">
    <property type="entry name" value="BSH_CzcB"/>
    <property type="match status" value="1"/>
</dbReference>
<dbReference type="Proteomes" id="UP000245911">
    <property type="component" value="Unassembled WGS sequence"/>
</dbReference>
<dbReference type="AlphaFoldDB" id="A0A2T8HTQ4"/>
<feature type="domain" description="CusB-like beta-barrel" evidence="4">
    <location>
        <begin position="278"/>
        <end position="347"/>
    </location>
</feature>
<comment type="caution">
    <text evidence="7">The sequence shown here is derived from an EMBL/GenBank/DDBJ whole genome shotgun (WGS) entry which is preliminary data.</text>
</comment>